<dbReference type="EMBL" id="JACAGB010000005">
    <property type="protein sequence ID" value="KAF6363058.1"/>
    <property type="molecule type" value="Genomic_DNA"/>
</dbReference>
<feature type="transmembrane region" description="Helical" evidence="2">
    <location>
        <begin position="270"/>
        <end position="294"/>
    </location>
</feature>
<gene>
    <name evidence="4" type="ORF">mPipKuh1_010058</name>
</gene>
<dbReference type="GO" id="GO:0009897">
    <property type="term" value="C:external side of plasma membrane"/>
    <property type="evidence" value="ECO:0007669"/>
    <property type="project" value="TreeGrafter"/>
</dbReference>
<dbReference type="PANTHER" id="PTHR16675">
    <property type="entry name" value="MHC CLASS I-RELATED"/>
    <property type="match status" value="1"/>
</dbReference>
<dbReference type="Proteomes" id="UP000558488">
    <property type="component" value="Unassembled WGS sequence"/>
</dbReference>
<protein>
    <recommendedName>
        <fullName evidence="6">MHC class I-like antigen recognition-like domain-containing protein</fullName>
    </recommendedName>
</protein>
<dbReference type="GO" id="GO:0002476">
    <property type="term" value="P:antigen processing and presentation of endogenous peptide antigen via MHC class Ib"/>
    <property type="evidence" value="ECO:0007669"/>
    <property type="project" value="TreeGrafter"/>
</dbReference>
<proteinExistence type="predicted"/>
<accession>A0A7J7YML0</accession>
<feature type="transmembrane region" description="Helical" evidence="2">
    <location>
        <begin position="216"/>
        <end position="234"/>
    </location>
</feature>
<reference evidence="4 5" key="1">
    <citation type="journal article" date="2020" name="Nature">
        <title>Six reference-quality genomes reveal evolution of bat adaptations.</title>
        <authorList>
            <person name="Jebb D."/>
            <person name="Huang Z."/>
            <person name="Pippel M."/>
            <person name="Hughes G.M."/>
            <person name="Lavrichenko K."/>
            <person name="Devanna P."/>
            <person name="Winkler S."/>
            <person name="Jermiin L.S."/>
            <person name="Skirmuntt E.C."/>
            <person name="Katzourakis A."/>
            <person name="Burkitt-Gray L."/>
            <person name="Ray D.A."/>
            <person name="Sullivan K.A.M."/>
            <person name="Roscito J.G."/>
            <person name="Kirilenko B.M."/>
            <person name="Davalos L.M."/>
            <person name="Corthals A.P."/>
            <person name="Power M.L."/>
            <person name="Jones G."/>
            <person name="Ransome R.D."/>
            <person name="Dechmann D.K.N."/>
            <person name="Locatelli A.G."/>
            <person name="Puechmaille S.J."/>
            <person name="Fedrigo O."/>
            <person name="Jarvis E.D."/>
            <person name="Hiller M."/>
            <person name="Vernes S.C."/>
            <person name="Myers E.W."/>
            <person name="Teeling E.C."/>
        </authorList>
    </citation>
    <scope>NUCLEOTIDE SEQUENCE [LARGE SCALE GENOMIC DNA]</scope>
    <source>
        <strain evidence="4">MPipKuh1</strain>
        <tissue evidence="4">Flight muscle</tissue>
    </source>
</reference>
<dbReference type="Gene3D" id="3.30.500.10">
    <property type="entry name" value="MHC class I-like antigen recognition-like"/>
    <property type="match status" value="1"/>
</dbReference>
<dbReference type="GO" id="GO:0006955">
    <property type="term" value="P:immune response"/>
    <property type="evidence" value="ECO:0007669"/>
    <property type="project" value="TreeGrafter"/>
</dbReference>
<keyword evidence="1" id="KW-0325">Glycoprotein</keyword>
<dbReference type="GO" id="GO:0005615">
    <property type="term" value="C:extracellular space"/>
    <property type="evidence" value="ECO:0007669"/>
    <property type="project" value="TreeGrafter"/>
</dbReference>
<dbReference type="SUPFAM" id="SSF54452">
    <property type="entry name" value="MHC antigen-recognition domain"/>
    <property type="match status" value="1"/>
</dbReference>
<keyword evidence="5" id="KW-1185">Reference proteome</keyword>
<keyword evidence="3" id="KW-0732">Signal</keyword>
<sequence>MVGTVGTKRSPALLWVLLCVLLWVLPPHGARGAPPGAISFSYKFTITPHGQPWYKIQGQNNGNTFLDYDSNSQKSATEASERQITTLKGLLEEFKKHLLDIKPEIIKFIVYFSLKGTMMCKQESNGHNSAFWEFGFDGHTWLHFHLKNKSWTVLRPEGELLKKTLASDRAMIGDLVSTSKDCIDSLQQVSRSQGEVVSTKAASTTATATVPSKATTSMPITWILPVILTSLIIATDATKEALVVWTISAALPFAWLPLDDLLFCFFFKLIYLYFLIFIATSITYAIHFILFHLIKNFIFNL</sequence>
<name>A0A7J7YML0_PIPKU</name>
<evidence type="ECO:0000313" key="4">
    <source>
        <dbReference type="EMBL" id="KAF6363058.1"/>
    </source>
</evidence>
<feature type="transmembrane region" description="Helical" evidence="2">
    <location>
        <begin position="241"/>
        <end position="258"/>
    </location>
</feature>
<keyword evidence="2" id="KW-0812">Transmembrane</keyword>
<dbReference type="InterPro" id="IPR050208">
    <property type="entry name" value="MHC_class-I_related"/>
</dbReference>
<keyword evidence="2" id="KW-0472">Membrane</keyword>
<evidence type="ECO:0000256" key="3">
    <source>
        <dbReference type="SAM" id="SignalP"/>
    </source>
</evidence>
<dbReference type="InterPro" id="IPR011162">
    <property type="entry name" value="MHC_I/II-like_Ag-recog"/>
</dbReference>
<evidence type="ECO:0008006" key="6">
    <source>
        <dbReference type="Google" id="ProtNLM"/>
    </source>
</evidence>
<comment type="caution">
    <text evidence="4">The sequence shown here is derived from an EMBL/GenBank/DDBJ whole genome shotgun (WGS) entry which is preliminary data.</text>
</comment>
<feature type="chain" id="PRO_5029534386" description="MHC class I-like antigen recognition-like domain-containing protein" evidence="3">
    <location>
        <begin position="33"/>
        <end position="301"/>
    </location>
</feature>
<evidence type="ECO:0000256" key="1">
    <source>
        <dbReference type="ARBA" id="ARBA00023180"/>
    </source>
</evidence>
<dbReference type="GO" id="GO:0001916">
    <property type="term" value="P:positive regulation of T cell mediated cytotoxicity"/>
    <property type="evidence" value="ECO:0007669"/>
    <property type="project" value="TreeGrafter"/>
</dbReference>
<keyword evidence="2" id="KW-1133">Transmembrane helix</keyword>
<dbReference type="InterPro" id="IPR037055">
    <property type="entry name" value="MHC_I-like_Ag-recog_sf"/>
</dbReference>
<evidence type="ECO:0000313" key="5">
    <source>
        <dbReference type="Proteomes" id="UP000558488"/>
    </source>
</evidence>
<organism evidence="4 5">
    <name type="scientific">Pipistrellus kuhlii</name>
    <name type="common">Kuhl's pipistrelle</name>
    <dbReference type="NCBI Taxonomy" id="59472"/>
    <lineage>
        <taxon>Eukaryota</taxon>
        <taxon>Metazoa</taxon>
        <taxon>Chordata</taxon>
        <taxon>Craniata</taxon>
        <taxon>Vertebrata</taxon>
        <taxon>Euteleostomi</taxon>
        <taxon>Mammalia</taxon>
        <taxon>Eutheria</taxon>
        <taxon>Laurasiatheria</taxon>
        <taxon>Chiroptera</taxon>
        <taxon>Yangochiroptera</taxon>
        <taxon>Vespertilionidae</taxon>
        <taxon>Pipistrellus</taxon>
    </lineage>
</organism>
<dbReference type="GO" id="GO:0002486">
    <property type="term" value="P:antigen processing and presentation of endogenous peptide antigen via MHC class I via ER pathway, TAP-independent"/>
    <property type="evidence" value="ECO:0007669"/>
    <property type="project" value="TreeGrafter"/>
</dbReference>
<dbReference type="PANTHER" id="PTHR16675:SF268">
    <property type="entry name" value="UL16-BINDING PROTEIN 1"/>
    <property type="match status" value="1"/>
</dbReference>
<dbReference type="AlphaFoldDB" id="A0A7J7YML0"/>
<feature type="signal peptide" evidence="3">
    <location>
        <begin position="1"/>
        <end position="32"/>
    </location>
</feature>
<evidence type="ECO:0000256" key="2">
    <source>
        <dbReference type="SAM" id="Phobius"/>
    </source>
</evidence>